<proteinExistence type="predicted"/>
<evidence type="ECO:0000313" key="1">
    <source>
        <dbReference type="EMBL" id="SEQ27604.1"/>
    </source>
</evidence>
<accession>A0A1H9EPG9</accession>
<protein>
    <submittedName>
        <fullName evidence="1">Uncharacterized protein</fullName>
    </submittedName>
</protein>
<dbReference type="Proteomes" id="UP000199021">
    <property type="component" value="Unassembled WGS sequence"/>
</dbReference>
<sequence length="71" mass="8190">MYLLQFSDGEKRYLGRFLCAGPQVLWEFFEQQGEGMMRSLRVVGFLPCAMGSLRAVGPSVSHRYGRRPFRD</sequence>
<organism evidence="1 2">
    <name type="scientific">Neolewinella agarilytica</name>
    <dbReference type="NCBI Taxonomy" id="478744"/>
    <lineage>
        <taxon>Bacteria</taxon>
        <taxon>Pseudomonadati</taxon>
        <taxon>Bacteroidota</taxon>
        <taxon>Saprospiria</taxon>
        <taxon>Saprospirales</taxon>
        <taxon>Lewinellaceae</taxon>
        <taxon>Neolewinella</taxon>
    </lineage>
</organism>
<name>A0A1H9EPG9_9BACT</name>
<keyword evidence="2" id="KW-1185">Reference proteome</keyword>
<dbReference type="AlphaFoldDB" id="A0A1H9EPG9"/>
<gene>
    <name evidence="1" type="ORF">SAMN05444359_107153</name>
</gene>
<dbReference type="InParanoid" id="A0A1H9EPG9"/>
<reference evidence="2" key="1">
    <citation type="submission" date="2016-10" db="EMBL/GenBank/DDBJ databases">
        <authorList>
            <person name="Varghese N."/>
            <person name="Submissions S."/>
        </authorList>
    </citation>
    <scope>NUCLEOTIDE SEQUENCE [LARGE SCALE GENOMIC DNA]</scope>
    <source>
        <strain evidence="2">DSM 24740</strain>
    </source>
</reference>
<evidence type="ECO:0000313" key="2">
    <source>
        <dbReference type="Proteomes" id="UP000199021"/>
    </source>
</evidence>
<dbReference type="EMBL" id="FOFB01000007">
    <property type="protein sequence ID" value="SEQ27604.1"/>
    <property type="molecule type" value="Genomic_DNA"/>
</dbReference>